<dbReference type="Proteomes" id="UP000093561">
    <property type="component" value="Unassembled WGS sequence"/>
</dbReference>
<keyword evidence="1" id="KW-0175">Coiled coil</keyword>
<protein>
    <submittedName>
        <fullName evidence="4">Uncharacterized protein</fullName>
    </submittedName>
</protein>
<feature type="coiled-coil region" evidence="1">
    <location>
        <begin position="20"/>
        <end position="117"/>
    </location>
</feature>
<dbReference type="WBParaSite" id="mrna-Wban_02446">
    <property type="protein sequence ID" value="mrna-Wban_02446"/>
    <property type="gene ID" value="Wban_02446"/>
</dbReference>
<feature type="region of interest" description="Disordered" evidence="2">
    <location>
        <begin position="318"/>
        <end position="342"/>
    </location>
</feature>
<name>A0AAF5PLN5_WUCBA</name>
<proteinExistence type="predicted"/>
<accession>A0AAF5PLN5</accession>
<dbReference type="AlphaFoldDB" id="A0AAF5PLN5"/>
<sequence>MLSQARKKAAKKNHIWNLTAKNALHAKRVAERKLRELMEKYEMEVIHSTELTNNMEILKSTVQQLKLKLEEKERLCNDSKRRLAIHSKATSLAYRQIQETNNRAVELLKENEKLHSQFVDVHSQLINTQEVHNIIEAEMNRVKWENAKHCEELQKIKELIEVEIASLIEIVEQNRISLAQKGDTIDMLICANFEIKKRIRRVEIAKKDLEEAFDSTKAVLLSQHQELQVYETNWKIQERKIGLIKLQQHGFIANQTTLLKKQTEKLEQIVRHSIYRIVEFRNQIQISNQNALHQNILGEQIQNSAFLIAPSNDGQINDAELPGPSKRCDNQQTIPSDDGDADEKFPISESFKQQEIRLAGTNGKAVIFRVCRFLKLHFLYK</sequence>
<organism evidence="3 4">
    <name type="scientific">Wuchereria bancrofti</name>
    <dbReference type="NCBI Taxonomy" id="6293"/>
    <lineage>
        <taxon>Eukaryota</taxon>
        <taxon>Metazoa</taxon>
        <taxon>Ecdysozoa</taxon>
        <taxon>Nematoda</taxon>
        <taxon>Chromadorea</taxon>
        <taxon>Rhabditida</taxon>
        <taxon>Spirurina</taxon>
        <taxon>Spiruromorpha</taxon>
        <taxon>Filarioidea</taxon>
        <taxon>Onchocercidae</taxon>
        <taxon>Wuchereria</taxon>
    </lineage>
</organism>
<evidence type="ECO:0000313" key="4">
    <source>
        <dbReference type="WBParaSite" id="mrna-Wban_02446"/>
    </source>
</evidence>
<evidence type="ECO:0000256" key="1">
    <source>
        <dbReference type="SAM" id="Coils"/>
    </source>
</evidence>
<reference evidence="4" key="3">
    <citation type="submission" date="2024-02" db="UniProtKB">
        <authorList>
            <consortium name="WormBaseParasite"/>
        </authorList>
    </citation>
    <scope>IDENTIFICATION</scope>
    <source>
        <strain evidence="4">pt0022</strain>
    </source>
</reference>
<reference evidence="3" key="1">
    <citation type="submission" date="2015-03" db="EMBL/GenBank/DDBJ databases">
        <title>Wuchereria bancrofti Genome Sequencing Papua New Guinea Strain.</title>
        <authorList>
            <person name="Small S.T."/>
            <person name="Serre D."/>
            <person name="Zimmerman P.A."/>
        </authorList>
    </citation>
    <scope>NUCLEOTIDE SEQUENCE [LARGE SCALE GENOMIC DNA]</scope>
    <source>
        <strain evidence="3">pt0022</strain>
    </source>
</reference>
<evidence type="ECO:0000256" key="2">
    <source>
        <dbReference type="SAM" id="MobiDB-lite"/>
    </source>
</evidence>
<reference evidence="3" key="2">
    <citation type="journal article" date="2016" name="Mol. Ecol.">
        <title>Population genomics of the filarial nematode parasite Wuchereria bancrofti from mosquitoes.</title>
        <authorList>
            <person name="Small S.T."/>
            <person name="Reimer L.J."/>
            <person name="Tisch D.J."/>
            <person name="King C.L."/>
            <person name="Christensen B.M."/>
            <person name="Siba P.M."/>
            <person name="Kazura J.W."/>
            <person name="Serre D."/>
            <person name="Zimmerman P.A."/>
        </authorList>
    </citation>
    <scope>NUCLEOTIDE SEQUENCE</scope>
    <source>
        <strain evidence="3">pt0022</strain>
    </source>
</reference>
<evidence type="ECO:0000313" key="3">
    <source>
        <dbReference type="Proteomes" id="UP000093561"/>
    </source>
</evidence>